<feature type="domain" description="FAD-binding" evidence="3">
    <location>
        <begin position="10"/>
        <end position="156"/>
    </location>
</feature>
<dbReference type="Pfam" id="PF01494">
    <property type="entry name" value="FAD_binding_3"/>
    <property type="match status" value="2"/>
</dbReference>
<dbReference type="PRINTS" id="PR00420">
    <property type="entry name" value="RNGMNOXGNASE"/>
</dbReference>
<dbReference type="EMBL" id="BJOU01000001">
    <property type="protein sequence ID" value="GED96476.1"/>
    <property type="molecule type" value="Genomic_DNA"/>
</dbReference>
<dbReference type="GO" id="GO:0071949">
    <property type="term" value="F:FAD binding"/>
    <property type="evidence" value="ECO:0007669"/>
    <property type="project" value="InterPro"/>
</dbReference>
<evidence type="ECO:0000313" key="4">
    <source>
        <dbReference type="EMBL" id="GED96476.1"/>
    </source>
</evidence>
<evidence type="ECO:0000256" key="1">
    <source>
        <dbReference type="ARBA" id="ARBA00023002"/>
    </source>
</evidence>
<dbReference type="Gene3D" id="3.50.50.60">
    <property type="entry name" value="FAD/NAD(P)-binding domain"/>
    <property type="match status" value="1"/>
</dbReference>
<dbReference type="InterPro" id="IPR050493">
    <property type="entry name" value="FAD-dep_Monooxygenase_BioMet"/>
</dbReference>
<protein>
    <submittedName>
        <fullName evidence="4">Salicylate hydroxylase</fullName>
    </submittedName>
</protein>
<dbReference type="PANTHER" id="PTHR13789:SF309">
    <property type="entry name" value="PUTATIVE (AFU_ORTHOLOGUE AFUA_6G14510)-RELATED"/>
    <property type="match status" value="1"/>
</dbReference>
<keyword evidence="2" id="KW-0503">Monooxygenase</keyword>
<evidence type="ECO:0000256" key="2">
    <source>
        <dbReference type="ARBA" id="ARBA00023033"/>
    </source>
</evidence>
<dbReference type="Proteomes" id="UP000444980">
    <property type="component" value="Unassembled WGS sequence"/>
</dbReference>
<dbReference type="OrthoDB" id="4568714at2"/>
<dbReference type="PANTHER" id="PTHR13789">
    <property type="entry name" value="MONOOXYGENASE"/>
    <property type="match status" value="1"/>
</dbReference>
<reference evidence="5" key="1">
    <citation type="submission" date="2019-06" db="EMBL/GenBank/DDBJ databases">
        <title>Gordonia isolated from sludge of a wastewater treatment plant.</title>
        <authorList>
            <person name="Tamura T."/>
            <person name="Aoyama K."/>
            <person name="Kang Y."/>
            <person name="Saito S."/>
            <person name="Akiyama N."/>
            <person name="Yazawa K."/>
            <person name="Gonoi T."/>
            <person name="Mikami Y."/>
        </authorList>
    </citation>
    <scope>NUCLEOTIDE SEQUENCE [LARGE SCALE GENOMIC DNA]</scope>
    <source>
        <strain evidence="5">NBRC 107697</strain>
    </source>
</reference>
<dbReference type="InterPro" id="IPR002938">
    <property type="entry name" value="FAD-bd"/>
</dbReference>
<organism evidence="4 5">
    <name type="scientific">Gordonia crocea</name>
    <dbReference type="NCBI Taxonomy" id="589162"/>
    <lineage>
        <taxon>Bacteria</taxon>
        <taxon>Bacillati</taxon>
        <taxon>Actinomycetota</taxon>
        <taxon>Actinomycetes</taxon>
        <taxon>Mycobacteriales</taxon>
        <taxon>Gordoniaceae</taxon>
        <taxon>Gordonia</taxon>
    </lineage>
</organism>
<sequence>MPPSPRPRAAVIGGGICGLASAIALRGRGWDVIVFEETASVVVGAGITLWANGLAALDAIGVGDAVRAAGNDLTQVRILDHTGRELLRQTSEPGSIVALHRRDLTAALLAALPSGVVTTRTPASIVDPERGIVEAAETTARYDLVVAADGVHSRTRLRWWPSAGERDCGIRAWRAVVPGAAEEAVTVWGPSGECGILPLPDDTTYVFGASRGRAREAGVAYFYEWVEPVPSLLRAMASPAVHDLTDVDPVRHPVRGRTVLLGDAAHAMRPHLGQGAGLSLEDAVVLAAHCSPSGFDGDGFVRARRRRWATTAWLARRATTLMMPPNRVVATAQRVVSTVPDRAMRGVVDRLARWRPPSS</sequence>
<dbReference type="SUPFAM" id="SSF51905">
    <property type="entry name" value="FAD/NAD(P)-binding domain"/>
    <property type="match status" value="1"/>
</dbReference>
<evidence type="ECO:0000313" key="5">
    <source>
        <dbReference type="Proteomes" id="UP000444980"/>
    </source>
</evidence>
<dbReference type="InterPro" id="IPR036188">
    <property type="entry name" value="FAD/NAD-bd_sf"/>
</dbReference>
<dbReference type="GO" id="GO:0004497">
    <property type="term" value="F:monooxygenase activity"/>
    <property type="evidence" value="ECO:0007669"/>
    <property type="project" value="UniProtKB-KW"/>
</dbReference>
<accession>A0A7M3SV02</accession>
<keyword evidence="5" id="KW-1185">Reference proteome</keyword>
<evidence type="ECO:0000259" key="3">
    <source>
        <dbReference type="Pfam" id="PF01494"/>
    </source>
</evidence>
<keyword evidence="1" id="KW-0560">Oxidoreductase</keyword>
<dbReference type="RefSeq" id="WP_161925945.1">
    <property type="nucleotide sequence ID" value="NZ_BJOU01000001.1"/>
</dbReference>
<gene>
    <name evidence="4" type="ORF">nbrc107697_05150</name>
</gene>
<dbReference type="AlphaFoldDB" id="A0A7M3SV02"/>
<comment type="caution">
    <text evidence="4">The sequence shown here is derived from an EMBL/GenBank/DDBJ whole genome shotgun (WGS) entry which is preliminary data.</text>
</comment>
<feature type="domain" description="FAD-binding" evidence="3">
    <location>
        <begin position="255"/>
        <end position="287"/>
    </location>
</feature>
<name>A0A7M3SV02_9ACTN</name>
<proteinExistence type="predicted"/>